<organism evidence="7 8">
    <name type="scientific">Entotheonella factor</name>
    <dbReference type="NCBI Taxonomy" id="1429438"/>
    <lineage>
        <taxon>Bacteria</taxon>
        <taxon>Pseudomonadati</taxon>
        <taxon>Nitrospinota/Tectimicrobiota group</taxon>
        <taxon>Candidatus Tectimicrobiota</taxon>
        <taxon>Candidatus Entotheonellia</taxon>
        <taxon>Candidatus Entotheonellales</taxon>
        <taxon>Candidatus Entotheonellaceae</taxon>
        <taxon>Candidatus Entotheonella</taxon>
    </lineage>
</organism>
<keyword evidence="4" id="KW-0443">Lipid metabolism</keyword>
<evidence type="ECO:0000313" key="7">
    <source>
        <dbReference type="EMBL" id="ETX03257.1"/>
    </source>
</evidence>
<dbReference type="InterPro" id="IPR045851">
    <property type="entry name" value="AMP-bd_C_sf"/>
</dbReference>
<dbReference type="Gene3D" id="3.40.50.12780">
    <property type="entry name" value="N-terminal domain of ligase-like"/>
    <property type="match status" value="1"/>
</dbReference>
<dbReference type="SUPFAM" id="SSF56801">
    <property type="entry name" value="Acetyl-CoA synthetase-like"/>
    <property type="match status" value="1"/>
</dbReference>
<evidence type="ECO:0000256" key="1">
    <source>
        <dbReference type="ARBA" id="ARBA00006432"/>
    </source>
</evidence>
<feature type="domain" description="AMP-binding enzyme C-terminal" evidence="6">
    <location>
        <begin position="444"/>
        <end position="518"/>
    </location>
</feature>
<accession>W4M0R6</accession>
<proteinExistence type="inferred from homology"/>
<dbReference type="AlphaFoldDB" id="W4M0R6"/>
<dbReference type="PANTHER" id="PTHR43859:SF4">
    <property type="entry name" value="BUTANOATE--COA LIGASE AAE1-RELATED"/>
    <property type="match status" value="1"/>
</dbReference>
<dbReference type="Proteomes" id="UP000019141">
    <property type="component" value="Unassembled WGS sequence"/>
</dbReference>
<evidence type="ECO:0000256" key="4">
    <source>
        <dbReference type="ARBA" id="ARBA00023098"/>
    </source>
</evidence>
<feature type="domain" description="AMP-dependent synthetase/ligase" evidence="5">
    <location>
        <begin position="20"/>
        <end position="394"/>
    </location>
</feature>
<dbReference type="FunFam" id="3.40.50.12780:FF:000003">
    <property type="entry name" value="Long-chain-fatty-acid--CoA ligase FadD"/>
    <property type="match status" value="1"/>
</dbReference>
<dbReference type="Pfam" id="PF00501">
    <property type="entry name" value="AMP-binding"/>
    <property type="match status" value="1"/>
</dbReference>
<reference evidence="7 8" key="1">
    <citation type="journal article" date="2014" name="Nature">
        <title>An environmental bacterial taxon with a large and distinct metabolic repertoire.</title>
        <authorList>
            <person name="Wilson M.C."/>
            <person name="Mori T."/>
            <person name="Ruckert C."/>
            <person name="Uria A.R."/>
            <person name="Helf M.J."/>
            <person name="Takada K."/>
            <person name="Gernert C."/>
            <person name="Steffens U.A."/>
            <person name="Heycke N."/>
            <person name="Schmitt S."/>
            <person name="Rinke C."/>
            <person name="Helfrich E.J."/>
            <person name="Brachmann A.O."/>
            <person name="Gurgui C."/>
            <person name="Wakimoto T."/>
            <person name="Kracht M."/>
            <person name="Crusemann M."/>
            <person name="Hentschel U."/>
            <person name="Abe I."/>
            <person name="Matsunaga S."/>
            <person name="Kalinowski J."/>
            <person name="Takeyama H."/>
            <person name="Piel J."/>
        </authorList>
    </citation>
    <scope>NUCLEOTIDE SEQUENCE [LARGE SCALE GENOMIC DNA]</scope>
    <source>
        <strain evidence="8">TSY1</strain>
    </source>
</reference>
<evidence type="ECO:0000259" key="5">
    <source>
        <dbReference type="Pfam" id="PF00501"/>
    </source>
</evidence>
<dbReference type="PATRIC" id="fig|1429438.4.peg.316"/>
<dbReference type="PROSITE" id="PS00455">
    <property type="entry name" value="AMP_BINDING"/>
    <property type="match status" value="1"/>
</dbReference>
<dbReference type="InterPro" id="IPR042099">
    <property type="entry name" value="ANL_N_sf"/>
</dbReference>
<protein>
    <submittedName>
        <fullName evidence="7">Acyl-CoA synthetase</fullName>
    </submittedName>
</protein>
<gene>
    <name evidence="7" type="ORF">ETSY1_00645</name>
</gene>
<dbReference type="InterPro" id="IPR020845">
    <property type="entry name" value="AMP-binding_CS"/>
</dbReference>
<dbReference type="Pfam" id="PF13193">
    <property type="entry name" value="AMP-binding_C"/>
    <property type="match status" value="1"/>
</dbReference>
<evidence type="ECO:0000256" key="3">
    <source>
        <dbReference type="ARBA" id="ARBA00022832"/>
    </source>
</evidence>
<keyword evidence="3" id="KW-0276">Fatty acid metabolism</keyword>
<keyword evidence="2" id="KW-0436">Ligase</keyword>
<dbReference type="FunFam" id="3.30.300.30:FF:000008">
    <property type="entry name" value="2,3-dihydroxybenzoate-AMP ligase"/>
    <property type="match status" value="1"/>
</dbReference>
<dbReference type="InterPro" id="IPR000873">
    <property type="entry name" value="AMP-dep_synth/lig_dom"/>
</dbReference>
<evidence type="ECO:0000259" key="6">
    <source>
        <dbReference type="Pfam" id="PF13193"/>
    </source>
</evidence>
<name>W4M0R6_ENTF1</name>
<dbReference type="Gene3D" id="3.30.300.30">
    <property type="match status" value="1"/>
</dbReference>
<dbReference type="HOGENOM" id="CLU_000022_59_5_7"/>
<dbReference type="PANTHER" id="PTHR43859">
    <property type="entry name" value="ACYL-ACTIVATING ENZYME"/>
    <property type="match status" value="1"/>
</dbReference>
<dbReference type="EMBL" id="AZHW01000064">
    <property type="protein sequence ID" value="ETX03257.1"/>
    <property type="molecule type" value="Genomic_DNA"/>
</dbReference>
<dbReference type="CDD" id="cd12118">
    <property type="entry name" value="ttLC_FACS_AEE21_like"/>
    <property type="match status" value="1"/>
</dbReference>
<comment type="caution">
    <text evidence="7">The sequence shown here is derived from an EMBL/GenBank/DDBJ whole genome shotgun (WGS) entry which is preliminary data.</text>
</comment>
<evidence type="ECO:0000313" key="8">
    <source>
        <dbReference type="Proteomes" id="UP000019141"/>
    </source>
</evidence>
<dbReference type="GO" id="GO:0016874">
    <property type="term" value="F:ligase activity"/>
    <property type="evidence" value="ECO:0007669"/>
    <property type="project" value="UniProtKB-KW"/>
</dbReference>
<dbReference type="NCBIfam" id="NF004837">
    <property type="entry name" value="PRK06187.1"/>
    <property type="match status" value="1"/>
</dbReference>
<sequence length="537" mass="59838">MATPQASVNYTPLTPLSFLRRSTYVYPEKTAVVHQDKRYTYRELNQRVNRLASALHQMGIGKGDRVAFLCPNIPPMLEAHYGVPLAGGILVAINTRLSSPEIAYILNHSGAKALFVDKELAELIHPIRDQLTSLETIVNIDDNTGHAGIEGLDYEAVLANASDTPLDKPVADENEPISINYTSGTTGNPKGVMYTHRSAYLNAIGEALEVGLNSRSTYLWTLPMFHCNGWCFTWGVTAVGGTHVCLRRIDPEEVFRLIEVERVSHFNGAPTVLILLTNHPSAQTAKFPRKLHVTTAGAPPSPTIIATMEAMGAEVFHVYGLTETYGPHSVCAWHEDWDELPEDERARKKARQGVPYIIAEEMRVVDDNMQDIPADAATMGEVIMRGNNVMSGYFEQPEATTDAFRGGWFHSGDLAVMHPDGYIELRDRKKDIIISGGENISTIEVENTIYQHPAVQEVAVISIPDERWGEVPKAFVTLKPGEQPTSEDIINFCRERLAHFKCPKSIEFGELPKTSTGKIKKYELREKDWQGFERRVN</sequence>
<dbReference type="GO" id="GO:0006631">
    <property type="term" value="P:fatty acid metabolic process"/>
    <property type="evidence" value="ECO:0007669"/>
    <property type="project" value="UniProtKB-KW"/>
</dbReference>
<keyword evidence="8" id="KW-1185">Reference proteome</keyword>
<dbReference type="NCBIfam" id="NF006020">
    <property type="entry name" value="PRK08162.1"/>
    <property type="match status" value="1"/>
</dbReference>
<dbReference type="InterPro" id="IPR025110">
    <property type="entry name" value="AMP-bd_C"/>
</dbReference>
<evidence type="ECO:0000256" key="2">
    <source>
        <dbReference type="ARBA" id="ARBA00022598"/>
    </source>
</evidence>
<comment type="similarity">
    <text evidence="1">Belongs to the ATP-dependent AMP-binding enzyme family.</text>
</comment>